<comment type="caution">
    <text evidence="2">The sequence shown here is derived from an EMBL/GenBank/DDBJ whole genome shotgun (WGS) entry which is preliminary data.</text>
</comment>
<dbReference type="OrthoDB" id="2354159at2"/>
<dbReference type="EMBL" id="QWEI01000001">
    <property type="protein sequence ID" value="RHW39921.1"/>
    <property type="molecule type" value="Genomic_DNA"/>
</dbReference>
<reference evidence="2 3" key="1">
    <citation type="submission" date="2018-08" db="EMBL/GenBank/DDBJ databases">
        <title>Lysinibacillus sp. YLB-03 draft genome sequence.</title>
        <authorList>
            <person name="Yu L."/>
        </authorList>
    </citation>
    <scope>NUCLEOTIDE SEQUENCE [LARGE SCALE GENOMIC DNA]</scope>
    <source>
        <strain evidence="2 3">YLB-03</strain>
    </source>
</reference>
<dbReference type="AlphaFoldDB" id="A0A396STV8"/>
<name>A0A396STV8_9BACL</name>
<sequence length="128" mass="15016">MQFKRKEGFRYVFKEPIKANVRLLLDGVAINPHTPYSSEILDISPRGVKLFSEAKIGEYLNNLNLQMELQFVLDVKLIEAIGEIMWVNPYMNGQQYGLSLHAQEDIDKLIISEMKFRRKKEMLLSKRR</sequence>
<gene>
    <name evidence="2" type="ORF">D1B33_03485</name>
</gene>
<dbReference type="GO" id="GO:0035438">
    <property type="term" value="F:cyclic-di-GMP binding"/>
    <property type="evidence" value="ECO:0007669"/>
    <property type="project" value="InterPro"/>
</dbReference>
<accession>A0A396STV8</accession>
<protein>
    <submittedName>
        <fullName evidence="2">PilZ domain-containing protein</fullName>
    </submittedName>
</protein>
<dbReference type="RefSeq" id="WP_118874931.1">
    <property type="nucleotide sequence ID" value="NZ_QWEI01000001.1"/>
</dbReference>
<evidence type="ECO:0000313" key="2">
    <source>
        <dbReference type="EMBL" id="RHW39921.1"/>
    </source>
</evidence>
<feature type="domain" description="PilZ" evidence="1">
    <location>
        <begin position="25"/>
        <end position="107"/>
    </location>
</feature>
<dbReference type="InterPro" id="IPR009875">
    <property type="entry name" value="PilZ_domain"/>
</dbReference>
<proteinExistence type="predicted"/>
<evidence type="ECO:0000259" key="1">
    <source>
        <dbReference type="Pfam" id="PF07238"/>
    </source>
</evidence>
<organism evidence="2 3">
    <name type="scientific">Ureibacillus yapensis</name>
    <dbReference type="NCBI Taxonomy" id="2304605"/>
    <lineage>
        <taxon>Bacteria</taxon>
        <taxon>Bacillati</taxon>
        <taxon>Bacillota</taxon>
        <taxon>Bacilli</taxon>
        <taxon>Bacillales</taxon>
        <taxon>Caryophanaceae</taxon>
        <taxon>Ureibacillus</taxon>
    </lineage>
</organism>
<evidence type="ECO:0000313" key="3">
    <source>
        <dbReference type="Proteomes" id="UP000265692"/>
    </source>
</evidence>
<keyword evidence="3" id="KW-1185">Reference proteome</keyword>
<dbReference type="Pfam" id="PF07238">
    <property type="entry name" value="PilZ"/>
    <property type="match status" value="1"/>
</dbReference>
<dbReference type="Proteomes" id="UP000265692">
    <property type="component" value="Unassembled WGS sequence"/>
</dbReference>